<dbReference type="RefSeq" id="WP_171331799.1">
    <property type="nucleotide sequence ID" value="NZ_WVRA01000012.1"/>
</dbReference>
<feature type="region of interest" description="Disordered" evidence="1">
    <location>
        <begin position="1"/>
        <end position="36"/>
    </location>
</feature>
<organism evidence="3 4">
    <name type="scientific">Ruegeria atlantica</name>
    <dbReference type="NCBI Taxonomy" id="81569"/>
    <lineage>
        <taxon>Bacteria</taxon>
        <taxon>Pseudomonadati</taxon>
        <taxon>Pseudomonadota</taxon>
        <taxon>Alphaproteobacteria</taxon>
        <taxon>Rhodobacterales</taxon>
        <taxon>Roseobacteraceae</taxon>
        <taxon>Ruegeria</taxon>
    </lineage>
</organism>
<dbReference type="GO" id="GO:0007059">
    <property type="term" value="P:chromosome segregation"/>
    <property type="evidence" value="ECO:0007669"/>
    <property type="project" value="TreeGrafter"/>
</dbReference>
<protein>
    <submittedName>
        <fullName evidence="3">ParB N-terminal domain-containing protein</fullName>
    </submittedName>
</protein>
<dbReference type="SMART" id="SM00470">
    <property type="entry name" value="ParB"/>
    <property type="match status" value="1"/>
</dbReference>
<evidence type="ECO:0000313" key="3">
    <source>
        <dbReference type="EMBL" id="NOE20676.1"/>
    </source>
</evidence>
<dbReference type="Pfam" id="PF02195">
    <property type="entry name" value="ParB_N"/>
    <property type="match status" value="1"/>
</dbReference>
<proteinExistence type="predicted"/>
<evidence type="ECO:0000256" key="1">
    <source>
        <dbReference type="SAM" id="MobiDB-lite"/>
    </source>
</evidence>
<evidence type="ECO:0000313" key="4">
    <source>
        <dbReference type="Proteomes" id="UP000597886"/>
    </source>
</evidence>
<dbReference type="Gene3D" id="3.90.1530.30">
    <property type="match status" value="1"/>
</dbReference>
<dbReference type="InterPro" id="IPR003115">
    <property type="entry name" value="ParB_N"/>
</dbReference>
<name>A0AA90Z5P2_9RHOB</name>
<dbReference type="CDD" id="cd16405">
    <property type="entry name" value="RepB_like_N"/>
    <property type="match status" value="1"/>
</dbReference>
<dbReference type="Proteomes" id="UP000597886">
    <property type="component" value="Unassembled WGS sequence"/>
</dbReference>
<dbReference type="PANTHER" id="PTHR33375">
    <property type="entry name" value="CHROMOSOME-PARTITIONING PROTEIN PARB-RELATED"/>
    <property type="match status" value="1"/>
</dbReference>
<evidence type="ECO:0000259" key="2">
    <source>
        <dbReference type="SMART" id="SM00470"/>
    </source>
</evidence>
<dbReference type="EMBL" id="WVRA01000012">
    <property type="protein sequence ID" value="NOE20676.1"/>
    <property type="molecule type" value="Genomic_DNA"/>
</dbReference>
<reference evidence="3" key="1">
    <citation type="submission" date="2019-12" db="EMBL/GenBank/DDBJ databases">
        <title>Ruegeria JWLKs population differentiation of coral mucus and skeleton niches.</title>
        <authorList>
            <person name="Luo D."/>
        </authorList>
    </citation>
    <scope>NUCLEOTIDE SEQUENCE</scope>
    <source>
        <strain evidence="3">HKCCD6181</strain>
    </source>
</reference>
<dbReference type="InterPro" id="IPR037972">
    <property type="entry name" value="RepB_N"/>
</dbReference>
<sequence>MAKRKRLTPARPDYLEDNRPAPGLNPMFPTDTPRTTPPVAQVAGATAAQAALEELSGELRAARAEGRLVQDLPLDAIEETYLMRDRMAADDADMEALKESLKARGQQTPIEVVELEGGRYGLISGWRRLTALRALAQETGEARFETVRAFLRQPQSASDAYVAMVEENEIRVGLSYYERARIVARAAEQGVYPDETAALRGLFASASRAKRSKIGSFIAIYHALDDHLRFASAIPERLGLSIAKVLKEEAKAASLITTALRKAAPQNGEAEISALTRAVNGLGSNGENPPAAKAPLKETFGGIQLKQSRNGAQVTLSGEGMSETFLAELKAWLHARGT</sequence>
<gene>
    <name evidence="3" type="ORF">GS634_21310</name>
</gene>
<dbReference type="GO" id="GO:0005694">
    <property type="term" value="C:chromosome"/>
    <property type="evidence" value="ECO:0007669"/>
    <property type="project" value="TreeGrafter"/>
</dbReference>
<dbReference type="InterPro" id="IPR050336">
    <property type="entry name" value="Chromosome_partition/occlusion"/>
</dbReference>
<comment type="caution">
    <text evidence="3">The sequence shown here is derived from an EMBL/GenBank/DDBJ whole genome shotgun (WGS) entry which is preliminary data.</text>
</comment>
<feature type="domain" description="ParB-like N-terminal" evidence="2">
    <location>
        <begin position="70"/>
        <end position="169"/>
    </location>
</feature>
<dbReference type="InterPro" id="IPR036086">
    <property type="entry name" value="ParB/Sulfiredoxin_sf"/>
</dbReference>
<accession>A0AA90Z5P2</accession>
<dbReference type="SUPFAM" id="SSF110849">
    <property type="entry name" value="ParB/Sulfiredoxin"/>
    <property type="match status" value="1"/>
</dbReference>
<dbReference type="PANTHER" id="PTHR33375:SF1">
    <property type="entry name" value="CHROMOSOME-PARTITIONING PROTEIN PARB-RELATED"/>
    <property type="match status" value="1"/>
</dbReference>
<dbReference type="AlphaFoldDB" id="A0AA90Z5P2"/>